<dbReference type="InterPro" id="IPR026888">
    <property type="entry name" value="AcetylCoA_hyd_C"/>
</dbReference>
<name>A0A418VBZ6_9DEIO</name>
<dbReference type="OrthoDB" id="9801795at2"/>
<proteinExistence type="predicted"/>
<dbReference type="InterPro" id="IPR037171">
    <property type="entry name" value="NagB/RpiA_transferase-like"/>
</dbReference>
<evidence type="ECO:0000259" key="1">
    <source>
        <dbReference type="Pfam" id="PF13336"/>
    </source>
</evidence>
<dbReference type="PANTHER" id="PTHR21432:SF20">
    <property type="entry name" value="ACETYL-COA HYDROLASE"/>
    <property type="match status" value="1"/>
</dbReference>
<sequence length="412" mass="44739">MSESQIKALLESRRLPDDARVIMSGNQAVPWRLLHLLDETLPTYRLSGLNAPQGLPRRDGVTYETSFVGAGMRGSARLVYIPARLSMVPILFGTTRKPEVLLIHTSTPRNGKVSLGVEVNILPAAIEACRKGGGLIIAQMNRQMPYTFGDGEYDTDIFDAMLEVDEPLPTPPARTGQAPDAAQSAMKIGERVSSRVQNGATMQLGIGEVPDAVLQGLTGLKNLGVWSEMFSDGVLSLLHAGALDPDRKIISSFAFGSEELYRWMDGNDQIRMLRTETTNAPTEISKQPGMTSVNTALQVDLFAQANASRIGARIFSGFGGQTDFIVGALHAPGGQAIMALRSWHPKAQVSTIVPILREPTTSFQPTAVVTEQGTAEILGYDEKRQAAMLIEHAAHPNAREHLWYEARKLGLT</sequence>
<dbReference type="GO" id="GO:0006083">
    <property type="term" value="P:acetate metabolic process"/>
    <property type="evidence" value="ECO:0007669"/>
    <property type="project" value="InterPro"/>
</dbReference>
<dbReference type="SUPFAM" id="SSF100950">
    <property type="entry name" value="NagB/RpiA/CoA transferase-like"/>
    <property type="match status" value="2"/>
</dbReference>
<dbReference type="Proteomes" id="UP000286287">
    <property type="component" value="Unassembled WGS sequence"/>
</dbReference>
<keyword evidence="3" id="KW-1185">Reference proteome</keyword>
<keyword evidence="2" id="KW-0378">Hydrolase</keyword>
<accession>A0A418VBZ6</accession>
<dbReference type="InterPro" id="IPR046433">
    <property type="entry name" value="ActCoA_hydro"/>
</dbReference>
<feature type="domain" description="Acetyl-CoA hydrolase/transferase C-terminal" evidence="1">
    <location>
        <begin position="256"/>
        <end position="405"/>
    </location>
</feature>
<evidence type="ECO:0000313" key="3">
    <source>
        <dbReference type="Proteomes" id="UP000286287"/>
    </source>
</evidence>
<dbReference type="InterPro" id="IPR038460">
    <property type="entry name" value="AcetylCoA_hyd_C_sf"/>
</dbReference>
<dbReference type="PANTHER" id="PTHR21432">
    <property type="entry name" value="ACETYL-COA HYDROLASE-RELATED"/>
    <property type="match status" value="1"/>
</dbReference>
<dbReference type="GO" id="GO:0016787">
    <property type="term" value="F:hydrolase activity"/>
    <property type="evidence" value="ECO:0007669"/>
    <property type="project" value="UniProtKB-KW"/>
</dbReference>
<dbReference type="AlphaFoldDB" id="A0A418VBZ6"/>
<dbReference type="Pfam" id="PF13336">
    <property type="entry name" value="AcetylCoA_hyd_C"/>
    <property type="match status" value="1"/>
</dbReference>
<reference evidence="2 3" key="1">
    <citation type="submission" date="2018-09" db="EMBL/GenBank/DDBJ databases">
        <authorList>
            <person name="Zhu H."/>
        </authorList>
    </citation>
    <scope>NUCLEOTIDE SEQUENCE [LARGE SCALE GENOMIC DNA]</scope>
    <source>
        <strain evidence="2 3">K2S05-167</strain>
    </source>
</reference>
<dbReference type="Gene3D" id="3.40.1080.20">
    <property type="entry name" value="Acetyl-CoA hydrolase/transferase C-terminal domain"/>
    <property type="match status" value="1"/>
</dbReference>
<dbReference type="GO" id="GO:0008775">
    <property type="term" value="F:acetate CoA-transferase activity"/>
    <property type="evidence" value="ECO:0007669"/>
    <property type="project" value="InterPro"/>
</dbReference>
<organism evidence="2 3">
    <name type="scientific">Deinococcus cavernae</name>
    <dbReference type="NCBI Taxonomy" id="2320857"/>
    <lineage>
        <taxon>Bacteria</taxon>
        <taxon>Thermotogati</taxon>
        <taxon>Deinococcota</taxon>
        <taxon>Deinococci</taxon>
        <taxon>Deinococcales</taxon>
        <taxon>Deinococcaceae</taxon>
        <taxon>Deinococcus</taxon>
    </lineage>
</organism>
<dbReference type="Gene3D" id="3.30.750.70">
    <property type="entry name" value="4-hydroxybutyrate coenzyme like domains"/>
    <property type="match status" value="1"/>
</dbReference>
<dbReference type="Gene3D" id="3.40.1080.10">
    <property type="entry name" value="Glutaconate Coenzyme A-transferase"/>
    <property type="match status" value="1"/>
</dbReference>
<dbReference type="EMBL" id="QYUJ01000014">
    <property type="protein sequence ID" value="RJF73673.1"/>
    <property type="molecule type" value="Genomic_DNA"/>
</dbReference>
<comment type="caution">
    <text evidence="2">The sequence shown here is derived from an EMBL/GenBank/DDBJ whole genome shotgun (WGS) entry which is preliminary data.</text>
</comment>
<evidence type="ECO:0000313" key="2">
    <source>
        <dbReference type="EMBL" id="RJF73673.1"/>
    </source>
</evidence>
<gene>
    <name evidence="2" type="ORF">D3875_10945</name>
</gene>
<protein>
    <submittedName>
        <fullName evidence="2">Acetyl-CoA hydrolase</fullName>
    </submittedName>
</protein>